<dbReference type="Pfam" id="PF06961">
    <property type="entry name" value="DUF1294"/>
    <property type="match status" value="1"/>
</dbReference>
<organism evidence="2 3">
    <name type="scientific">Rhizobium soli</name>
    <dbReference type="NCBI Taxonomy" id="424798"/>
    <lineage>
        <taxon>Bacteria</taxon>
        <taxon>Pseudomonadati</taxon>
        <taxon>Pseudomonadota</taxon>
        <taxon>Alphaproteobacteria</taxon>
        <taxon>Hyphomicrobiales</taxon>
        <taxon>Rhizobiaceae</taxon>
        <taxon>Rhizobium/Agrobacterium group</taxon>
        <taxon>Rhizobium</taxon>
    </lineage>
</organism>
<gene>
    <name evidence="2" type="ORF">F4695_002733</name>
</gene>
<reference evidence="2 3" key="1">
    <citation type="submission" date="2020-08" db="EMBL/GenBank/DDBJ databases">
        <title>The Agave Microbiome: Exploring the role of microbial communities in plant adaptations to desert environments.</title>
        <authorList>
            <person name="Partida-Martinez L.P."/>
        </authorList>
    </citation>
    <scope>NUCLEOTIDE SEQUENCE [LARGE SCALE GENOMIC DNA]</scope>
    <source>
        <strain evidence="2 3">AS3.12</strain>
    </source>
</reference>
<dbReference type="PIRSF" id="PIRSF002599">
    <property type="entry name" value="Cold_shock_A"/>
    <property type="match status" value="1"/>
</dbReference>
<protein>
    <submittedName>
        <fullName evidence="2">Uncharacterized membrane protein YsdA (DUF1294 family)</fullName>
    </submittedName>
</protein>
<dbReference type="InterPro" id="IPR010718">
    <property type="entry name" value="DUF1294"/>
</dbReference>
<evidence type="ECO:0000313" key="3">
    <source>
        <dbReference type="Proteomes" id="UP000585437"/>
    </source>
</evidence>
<proteinExistence type="predicted"/>
<feature type="transmembrane region" description="Helical" evidence="1">
    <location>
        <begin position="74"/>
        <end position="104"/>
    </location>
</feature>
<dbReference type="InterPro" id="IPR012156">
    <property type="entry name" value="Cold_shock_CspA"/>
</dbReference>
<dbReference type="AlphaFoldDB" id="A0A7X0JKN8"/>
<name>A0A7X0JKN8_9HYPH</name>
<dbReference type="EMBL" id="JACHBU010000004">
    <property type="protein sequence ID" value="MBB6509376.1"/>
    <property type="molecule type" value="Genomic_DNA"/>
</dbReference>
<keyword evidence="3" id="KW-1185">Reference proteome</keyword>
<evidence type="ECO:0000313" key="2">
    <source>
        <dbReference type="EMBL" id="MBB6509376.1"/>
    </source>
</evidence>
<comment type="caution">
    <text evidence="2">The sequence shown here is derived from an EMBL/GenBank/DDBJ whole genome shotgun (WGS) entry which is preliminary data.</text>
</comment>
<sequence>MTLNLALALVVLCILFNAVVFSIYWIDKRAARNGRWRASETTLLLLAFAGGSLGAVAAQRMLRHKTHKEPFRTILAAIVTLHICVSIVLILAVSGMLASIWTLLVGV</sequence>
<keyword evidence="1" id="KW-1133">Transmembrane helix</keyword>
<dbReference type="RefSeq" id="WP_184654939.1">
    <property type="nucleotide sequence ID" value="NZ_JACHBU010000004.1"/>
</dbReference>
<dbReference type="Proteomes" id="UP000585437">
    <property type="component" value="Unassembled WGS sequence"/>
</dbReference>
<keyword evidence="1" id="KW-0472">Membrane</keyword>
<dbReference type="GO" id="GO:0003676">
    <property type="term" value="F:nucleic acid binding"/>
    <property type="evidence" value="ECO:0007669"/>
    <property type="project" value="InterPro"/>
</dbReference>
<feature type="transmembrane region" description="Helical" evidence="1">
    <location>
        <begin position="41"/>
        <end position="62"/>
    </location>
</feature>
<keyword evidence="1" id="KW-0812">Transmembrane</keyword>
<accession>A0A7X0JKN8</accession>
<evidence type="ECO:0000256" key="1">
    <source>
        <dbReference type="SAM" id="Phobius"/>
    </source>
</evidence>